<gene>
    <name evidence="5" type="ORF">METZ01_LOCUS466522</name>
</gene>
<evidence type="ECO:0000256" key="2">
    <source>
        <dbReference type="ARBA" id="ARBA00022603"/>
    </source>
</evidence>
<proteinExistence type="predicted"/>
<dbReference type="AlphaFoldDB" id="A0A383B2N0"/>
<accession>A0A383B2N0</accession>
<dbReference type="GO" id="GO:0032259">
    <property type="term" value="P:methylation"/>
    <property type="evidence" value="ECO:0007669"/>
    <property type="project" value="UniProtKB-KW"/>
</dbReference>
<dbReference type="EC" id="2.1.1.37" evidence="1"/>
<evidence type="ECO:0000256" key="3">
    <source>
        <dbReference type="ARBA" id="ARBA00022679"/>
    </source>
</evidence>
<evidence type="ECO:0000256" key="4">
    <source>
        <dbReference type="ARBA" id="ARBA00022691"/>
    </source>
</evidence>
<reference evidence="5" key="1">
    <citation type="submission" date="2018-05" db="EMBL/GenBank/DDBJ databases">
        <authorList>
            <person name="Lanie J.A."/>
            <person name="Ng W.-L."/>
            <person name="Kazmierczak K.M."/>
            <person name="Andrzejewski T.M."/>
            <person name="Davidsen T.M."/>
            <person name="Wayne K.J."/>
            <person name="Tettelin H."/>
            <person name="Glass J.I."/>
            <person name="Rusch D."/>
            <person name="Podicherti R."/>
            <person name="Tsui H.-C.T."/>
            <person name="Winkler M.E."/>
        </authorList>
    </citation>
    <scope>NUCLEOTIDE SEQUENCE</scope>
</reference>
<dbReference type="GO" id="GO:0003677">
    <property type="term" value="F:DNA binding"/>
    <property type="evidence" value="ECO:0007669"/>
    <property type="project" value="TreeGrafter"/>
</dbReference>
<dbReference type="InterPro" id="IPR029063">
    <property type="entry name" value="SAM-dependent_MTases_sf"/>
</dbReference>
<feature type="non-terminal residue" evidence="5">
    <location>
        <position position="180"/>
    </location>
</feature>
<dbReference type="Gene3D" id="3.40.50.150">
    <property type="entry name" value="Vaccinia Virus protein VP39"/>
    <property type="match status" value="1"/>
</dbReference>
<protein>
    <recommendedName>
        <fullName evidence="1">DNA (cytosine-5-)-methyltransferase</fullName>
        <ecNumber evidence="1">2.1.1.37</ecNumber>
    </recommendedName>
</protein>
<dbReference type="EMBL" id="UINC01196597">
    <property type="protein sequence ID" value="SVE13668.1"/>
    <property type="molecule type" value="Genomic_DNA"/>
</dbReference>
<keyword evidence="2" id="KW-0489">Methyltransferase</keyword>
<keyword evidence="4" id="KW-0949">S-adenosyl-L-methionine</keyword>
<evidence type="ECO:0000313" key="5">
    <source>
        <dbReference type="EMBL" id="SVE13668.1"/>
    </source>
</evidence>
<organism evidence="5">
    <name type="scientific">marine metagenome</name>
    <dbReference type="NCBI Taxonomy" id="408172"/>
    <lineage>
        <taxon>unclassified sequences</taxon>
        <taxon>metagenomes</taxon>
        <taxon>ecological metagenomes</taxon>
    </lineage>
</organism>
<dbReference type="InterPro" id="IPR001525">
    <property type="entry name" value="C5_MeTfrase"/>
</dbReference>
<dbReference type="InterPro" id="IPR050390">
    <property type="entry name" value="C5-Methyltransferase"/>
</dbReference>
<evidence type="ECO:0000256" key="1">
    <source>
        <dbReference type="ARBA" id="ARBA00011975"/>
    </source>
</evidence>
<name>A0A383B2N0_9ZZZZ</name>
<dbReference type="GO" id="GO:0044027">
    <property type="term" value="P:negative regulation of gene expression via chromosomal CpG island methylation"/>
    <property type="evidence" value="ECO:0007669"/>
    <property type="project" value="TreeGrafter"/>
</dbReference>
<dbReference type="PANTHER" id="PTHR10629">
    <property type="entry name" value="CYTOSINE-SPECIFIC METHYLTRANSFERASE"/>
    <property type="match status" value="1"/>
</dbReference>
<dbReference type="Pfam" id="PF00145">
    <property type="entry name" value="DNA_methylase"/>
    <property type="match status" value="1"/>
</dbReference>
<keyword evidence="3" id="KW-0808">Transferase</keyword>
<dbReference type="PRINTS" id="PR00105">
    <property type="entry name" value="C5METTRFRASE"/>
</dbReference>
<dbReference type="SUPFAM" id="SSF53335">
    <property type="entry name" value="S-adenosyl-L-methionine-dependent methyltransferases"/>
    <property type="match status" value="1"/>
</dbReference>
<dbReference type="PANTHER" id="PTHR10629:SF52">
    <property type="entry name" value="DNA (CYTOSINE-5)-METHYLTRANSFERASE 1"/>
    <property type="match status" value="1"/>
</dbReference>
<dbReference type="PROSITE" id="PS51679">
    <property type="entry name" value="SAM_MT_C5"/>
    <property type="match status" value="1"/>
</dbReference>
<sequence>MEIPVIDLFAGPGGLGEGFSSYTNSSSSPFQIALSIEKDSAAHKTLKTRALFRQFKNNVPDEYYNFLRSDKSGFPEYLDEKLFRNEIKNAESEARNLTLGPDNNNIGNLIWEVLDRKEFILIGGPPCQAYSLIGRSRMKGVEDFESDERHVLYKHYLSVIAEFKPAVFVMENVKGLLSSK</sequence>
<dbReference type="GO" id="GO:0003886">
    <property type="term" value="F:DNA (cytosine-5-)-methyltransferase activity"/>
    <property type="evidence" value="ECO:0007669"/>
    <property type="project" value="UniProtKB-EC"/>
</dbReference>